<protein>
    <submittedName>
        <fullName evidence="2">Uncharacterized protein</fullName>
    </submittedName>
</protein>
<feature type="region of interest" description="Disordered" evidence="1">
    <location>
        <begin position="1"/>
        <end position="30"/>
    </location>
</feature>
<feature type="compositionally biased region" description="Basic and acidic residues" evidence="1">
    <location>
        <begin position="1"/>
        <end position="15"/>
    </location>
</feature>
<dbReference type="AlphaFoldDB" id="X1JQQ0"/>
<proteinExistence type="predicted"/>
<organism evidence="2">
    <name type="scientific">marine sediment metagenome</name>
    <dbReference type="NCBI Taxonomy" id="412755"/>
    <lineage>
        <taxon>unclassified sequences</taxon>
        <taxon>metagenomes</taxon>
        <taxon>ecological metagenomes</taxon>
    </lineage>
</organism>
<sequence length="30" mass="3307">RIGPRGDRRFPREDIEGFLGKGRGQGHKGG</sequence>
<evidence type="ECO:0000313" key="2">
    <source>
        <dbReference type="EMBL" id="GAH72128.1"/>
    </source>
</evidence>
<reference evidence="2" key="1">
    <citation type="journal article" date="2014" name="Front. Microbiol.">
        <title>High frequency of phylogenetically diverse reductive dehalogenase-homologous genes in deep subseafloor sedimentary metagenomes.</title>
        <authorList>
            <person name="Kawai M."/>
            <person name="Futagami T."/>
            <person name="Toyoda A."/>
            <person name="Takaki Y."/>
            <person name="Nishi S."/>
            <person name="Hori S."/>
            <person name="Arai W."/>
            <person name="Tsubouchi T."/>
            <person name="Morono Y."/>
            <person name="Uchiyama I."/>
            <person name="Ito T."/>
            <person name="Fujiyama A."/>
            <person name="Inagaki F."/>
            <person name="Takami H."/>
        </authorList>
    </citation>
    <scope>NUCLEOTIDE SEQUENCE</scope>
    <source>
        <strain evidence="2">Expedition CK06-06</strain>
    </source>
</reference>
<dbReference type="EMBL" id="BARU01029885">
    <property type="protein sequence ID" value="GAH72128.1"/>
    <property type="molecule type" value="Genomic_DNA"/>
</dbReference>
<gene>
    <name evidence="2" type="ORF">S03H2_47491</name>
</gene>
<accession>X1JQQ0</accession>
<comment type="caution">
    <text evidence="2">The sequence shown here is derived from an EMBL/GenBank/DDBJ whole genome shotgun (WGS) entry which is preliminary data.</text>
</comment>
<feature type="non-terminal residue" evidence="2">
    <location>
        <position position="1"/>
    </location>
</feature>
<evidence type="ECO:0000256" key="1">
    <source>
        <dbReference type="SAM" id="MobiDB-lite"/>
    </source>
</evidence>
<name>X1JQQ0_9ZZZZ</name>